<dbReference type="PANTHER" id="PTHR30213">
    <property type="entry name" value="INNER MEMBRANE PROTEIN YHJD"/>
    <property type="match status" value="1"/>
</dbReference>
<dbReference type="InterPro" id="IPR017039">
    <property type="entry name" value="Virul_fac_BrkB"/>
</dbReference>
<sequence length="101" mass="11355">MPRQLQLLWYFCRYLFRRFGEDNCAKNAAALTYTTLFAVVPVMTVTYAMLAAIPAFNQVGGQVETFIFDNFVPSTGATLREYLSEFSQQARQLTGIGVALL</sequence>
<dbReference type="PANTHER" id="PTHR30213:SF0">
    <property type="entry name" value="UPF0761 MEMBRANE PROTEIN YIHY"/>
    <property type="match status" value="1"/>
</dbReference>
<keyword evidence="3" id="KW-0812">Transmembrane</keyword>
<dbReference type="AlphaFoldDB" id="A0A4V5NL08"/>
<keyword evidence="4" id="KW-1133">Transmembrane helix</keyword>
<name>A0A4V5NL08_9GAMM</name>
<comment type="caution">
    <text evidence="6">The sequence shown here is derived from an EMBL/GenBank/DDBJ whole genome shotgun (WGS) entry which is preliminary data.</text>
</comment>
<feature type="non-terminal residue" evidence="6">
    <location>
        <position position="101"/>
    </location>
</feature>
<evidence type="ECO:0000256" key="3">
    <source>
        <dbReference type="ARBA" id="ARBA00022692"/>
    </source>
</evidence>
<evidence type="ECO:0000313" key="6">
    <source>
        <dbReference type="EMBL" id="TKA93757.1"/>
    </source>
</evidence>
<reference evidence="6 7" key="1">
    <citation type="submission" date="2019-04" db="EMBL/GenBank/DDBJ databases">
        <title>Crypto-aerobic microbial life in anoxic (sulfidic) marine sediments.</title>
        <authorList>
            <person name="Bhattacharya S."/>
            <person name="Roy C."/>
            <person name="Mondal N."/>
            <person name="Sarkar J."/>
            <person name="Mandal S."/>
            <person name="Rameez M.J."/>
            <person name="Ghosh W."/>
        </authorList>
    </citation>
    <scope>NUCLEOTIDE SEQUENCE [LARGE SCALE GENOMIC DNA]</scope>
    <source>
        <strain evidence="6 7">SBBB</strain>
    </source>
</reference>
<proteinExistence type="predicted"/>
<dbReference type="EMBL" id="SWAV01000001">
    <property type="protein sequence ID" value="TKA93757.1"/>
    <property type="molecule type" value="Genomic_DNA"/>
</dbReference>
<dbReference type="NCBIfam" id="TIGR00765">
    <property type="entry name" value="yihY_not_rbn"/>
    <property type="match status" value="1"/>
</dbReference>
<gene>
    <name evidence="6" type="ORF">FA869_05620</name>
</gene>
<dbReference type="Pfam" id="PF03631">
    <property type="entry name" value="Virul_fac_BrkB"/>
    <property type="match status" value="1"/>
</dbReference>
<evidence type="ECO:0000313" key="7">
    <source>
        <dbReference type="Proteomes" id="UP000305198"/>
    </source>
</evidence>
<evidence type="ECO:0000256" key="4">
    <source>
        <dbReference type="ARBA" id="ARBA00022989"/>
    </source>
</evidence>
<dbReference type="GO" id="GO:0005886">
    <property type="term" value="C:plasma membrane"/>
    <property type="evidence" value="ECO:0007669"/>
    <property type="project" value="UniProtKB-SubCell"/>
</dbReference>
<evidence type="ECO:0000256" key="2">
    <source>
        <dbReference type="ARBA" id="ARBA00022475"/>
    </source>
</evidence>
<keyword evidence="5" id="KW-0472">Membrane</keyword>
<organism evidence="6 7">
    <name type="scientific">Halopseudomonas bauzanensis</name>
    <dbReference type="NCBI Taxonomy" id="653930"/>
    <lineage>
        <taxon>Bacteria</taxon>
        <taxon>Pseudomonadati</taxon>
        <taxon>Pseudomonadota</taxon>
        <taxon>Gammaproteobacteria</taxon>
        <taxon>Pseudomonadales</taxon>
        <taxon>Pseudomonadaceae</taxon>
        <taxon>Halopseudomonas</taxon>
    </lineage>
</organism>
<comment type="subcellular location">
    <subcellularLocation>
        <location evidence="1">Cell membrane</location>
        <topology evidence="1">Multi-pass membrane protein</topology>
    </subcellularLocation>
</comment>
<protein>
    <submittedName>
        <fullName evidence="6">YihY family inner membrane protein</fullName>
    </submittedName>
</protein>
<dbReference type="Proteomes" id="UP000305198">
    <property type="component" value="Unassembled WGS sequence"/>
</dbReference>
<dbReference type="RefSeq" id="WP_136869014.1">
    <property type="nucleotide sequence ID" value="NZ_SWAV01000001.1"/>
</dbReference>
<evidence type="ECO:0000256" key="1">
    <source>
        <dbReference type="ARBA" id="ARBA00004651"/>
    </source>
</evidence>
<keyword evidence="2" id="KW-1003">Cell membrane</keyword>
<accession>A0A4V5NL08</accession>
<evidence type="ECO:0000256" key="5">
    <source>
        <dbReference type="ARBA" id="ARBA00023136"/>
    </source>
</evidence>